<dbReference type="CDD" id="cd18809">
    <property type="entry name" value="SF1_C_RecD"/>
    <property type="match status" value="1"/>
</dbReference>
<gene>
    <name evidence="2" type="ORF">LCGC14_2288920</name>
</gene>
<accession>A0A0F9CSB5</accession>
<dbReference type="EMBL" id="LAZR01032011">
    <property type="protein sequence ID" value="KKL52099.1"/>
    <property type="molecule type" value="Genomic_DNA"/>
</dbReference>
<dbReference type="InterPro" id="IPR027417">
    <property type="entry name" value="P-loop_NTPase"/>
</dbReference>
<sequence length="281" mass="31022">SYGVPILAVGDHGQLPPVGGSGSLMKSPHLRLEQIHRQAAGNPIIALSKMIREEGRLPDGTDSDAVRFDRLLFVDGIIEDRYEGASPERLLEMGLACYTNRRRVGLNIAVRRARGIARNGQELPIKGEHVVCLRNIKAGDGLPPIANGMRGVLTSNAVPRPHVDARGKKIGESETQLVGTIGFPEDEIDARQYEMLWKQFNRDKTFNKPEDLERETGIYSFSMAGALFDFGYAMTVHKMQGSAVDDLVVCAERPGPVSDDGWKRWLYTAVTRATSKLTILR</sequence>
<dbReference type="Gene3D" id="3.40.50.300">
    <property type="entry name" value="P-loop containing nucleotide triphosphate hydrolases"/>
    <property type="match status" value="3"/>
</dbReference>
<feature type="non-terminal residue" evidence="2">
    <location>
        <position position="1"/>
    </location>
</feature>
<reference evidence="2" key="1">
    <citation type="journal article" date="2015" name="Nature">
        <title>Complex archaea that bridge the gap between prokaryotes and eukaryotes.</title>
        <authorList>
            <person name="Spang A."/>
            <person name="Saw J.H."/>
            <person name="Jorgensen S.L."/>
            <person name="Zaremba-Niedzwiedzka K."/>
            <person name="Martijn J."/>
            <person name="Lind A.E."/>
            <person name="van Eijk R."/>
            <person name="Schleper C."/>
            <person name="Guy L."/>
            <person name="Ettema T.J."/>
        </authorList>
    </citation>
    <scope>NUCLEOTIDE SEQUENCE</scope>
</reference>
<evidence type="ECO:0000259" key="1">
    <source>
        <dbReference type="Pfam" id="PF13538"/>
    </source>
</evidence>
<dbReference type="AlphaFoldDB" id="A0A0F9CSB5"/>
<feature type="domain" description="UvrD-like helicase C-terminal" evidence="1">
    <location>
        <begin position="231"/>
        <end position="279"/>
    </location>
</feature>
<dbReference type="InterPro" id="IPR027785">
    <property type="entry name" value="UvrD-like_helicase_C"/>
</dbReference>
<dbReference type="Pfam" id="PF13538">
    <property type="entry name" value="UvrD_C_2"/>
    <property type="match status" value="1"/>
</dbReference>
<dbReference type="SUPFAM" id="SSF52540">
    <property type="entry name" value="P-loop containing nucleoside triphosphate hydrolases"/>
    <property type="match status" value="1"/>
</dbReference>
<proteinExistence type="predicted"/>
<protein>
    <recommendedName>
        <fullName evidence="1">UvrD-like helicase C-terminal domain-containing protein</fullName>
    </recommendedName>
</protein>
<evidence type="ECO:0000313" key="2">
    <source>
        <dbReference type="EMBL" id="KKL52099.1"/>
    </source>
</evidence>
<name>A0A0F9CSB5_9ZZZZ</name>
<organism evidence="2">
    <name type="scientific">marine sediment metagenome</name>
    <dbReference type="NCBI Taxonomy" id="412755"/>
    <lineage>
        <taxon>unclassified sequences</taxon>
        <taxon>metagenomes</taxon>
        <taxon>ecological metagenomes</taxon>
    </lineage>
</organism>
<comment type="caution">
    <text evidence="2">The sequence shown here is derived from an EMBL/GenBank/DDBJ whole genome shotgun (WGS) entry which is preliminary data.</text>
</comment>